<dbReference type="EMBL" id="FMZW01000003">
    <property type="protein sequence ID" value="SDC56039.1"/>
    <property type="molecule type" value="Genomic_DNA"/>
</dbReference>
<dbReference type="AlphaFoldDB" id="A0A1G6MKJ8"/>
<organism evidence="1 2">
    <name type="scientific">Bradyrhizobium brasilense</name>
    <dbReference type="NCBI Taxonomy" id="1419277"/>
    <lineage>
        <taxon>Bacteria</taxon>
        <taxon>Pseudomonadati</taxon>
        <taxon>Pseudomonadota</taxon>
        <taxon>Alphaproteobacteria</taxon>
        <taxon>Hyphomicrobiales</taxon>
        <taxon>Nitrobacteraceae</taxon>
        <taxon>Bradyrhizobium</taxon>
    </lineage>
</organism>
<protein>
    <submittedName>
        <fullName evidence="1">Uncharacterized protein</fullName>
    </submittedName>
</protein>
<evidence type="ECO:0000313" key="1">
    <source>
        <dbReference type="EMBL" id="SDC56039.1"/>
    </source>
</evidence>
<name>A0A1G6MKJ8_9BRAD</name>
<reference evidence="1 2" key="1">
    <citation type="submission" date="2016-10" db="EMBL/GenBank/DDBJ databases">
        <authorList>
            <person name="de Groot N.N."/>
        </authorList>
    </citation>
    <scope>NUCLEOTIDE SEQUENCE [LARGE SCALE GENOMIC DNA]</scope>
    <source>
        <strain evidence="1 2">R5</strain>
    </source>
</reference>
<dbReference type="Proteomes" id="UP000199245">
    <property type="component" value="Unassembled WGS sequence"/>
</dbReference>
<proteinExistence type="predicted"/>
<gene>
    <name evidence="1" type="ORF">SAMN05216337_1003292</name>
</gene>
<sequence length="70" mass="7959">MLFWGELMKKDDVTCPRCGAGFRRLELASRSGSEGEYRCPVCETTLEQFDGDRLVAYRLTIQPSIRGLKT</sequence>
<accession>A0A1G6MKJ8</accession>
<evidence type="ECO:0000313" key="2">
    <source>
        <dbReference type="Proteomes" id="UP000199245"/>
    </source>
</evidence>